<evidence type="ECO:0000313" key="1">
    <source>
        <dbReference type="EMBL" id="NML65108.1"/>
    </source>
</evidence>
<dbReference type="InterPro" id="IPR041408">
    <property type="entry name" value="Hcp_Tssd"/>
</dbReference>
<dbReference type="EMBL" id="JABBGH010000001">
    <property type="protein sequence ID" value="NML65108.1"/>
    <property type="molecule type" value="Genomic_DNA"/>
</dbReference>
<accession>A0A7Y0AD11</accession>
<proteinExistence type="predicted"/>
<dbReference type="GO" id="GO:0033104">
    <property type="term" value="C:type VI protein secretion system complex"/>
    <property type="evidence" value="ECO:0007669"/>
    <property type="project" value="InterPro"/>
</dbReference>
<protein>
    <submittedName>
        <fullName evidence="1">Uncharacterized protein</fullName>
    </submittedName>
</protein>
<evidence type="ECO:0000313" key="2">
    <source>
        <dbReference type="Proteomes" id="UP000559626"/>
    </source>
</evidence>
<dbReference type="RefSeq" id="WP_169530362.1">
    <property type="nucleotide sequence ID" value="NZ_JABBGH010000001.1"/>
</dbReference>
<name>A0A7Y0AD11_9BACT</name>
<dbReference type="Proteomes" id="UP000559626">
    <property type="component" value="Unassembled WGS sequence"/>
</dbReference>
<organism evidence="1 2">
    <name type="scientific">Hymenobacter polaris</name>
    <dbReference type="NCBI Taxonomy" id="2682546"/>
    <lineage>
        <taxon>Bacteria</taxon>
        <taxon>Pseudomonadati</taxon>
        <taxon>Bacteroidota</taxon>
        <taxon>Cytophagia</taxon>
        <taxon>Cytophagales</taxon>
        <taxon>Hymenobacteraceae</taxon>
        <taxon>Hymenobacter</taxon>
    </lineage>
</organism>
<dbReference type="AlphaFoldDB" id="A0A7Y0AD11"/>
<keyword evidence="2" id="KW-1185">Reference proteome</keyword>
<reference evidence="1 2" key="1">
    <citation type="submission" date="2020-04" db="EMBL/GenBank/DDBJ databases">
        <title>Hymenobacter polaris sp. nov., isolated from Arctic soil.</title>
        <authorList>
            <person name="Dahal R.H."/>
        </authorList>
    </citation>
    <scope>NUCLEOTIDE SEQUENCE [LARGE SCALE GENOMIC DNA]</scope>
    <source>
        <strain evidence="1 2">RP-2-7</strain>
    </source>
</reference>
<dbReference type="Pfam" id="PF17642">
    <property type="entry name" value="TssD"/>
    <property type="match status" value="1"/>
</dbReference>
<gene>
    <name evidence="1" type="ORF">HHL22_07800</name>
</gene>
<sequence>MAKVRHGQLHLTLNVPDNDLLLDWANTADKLLAGHITFFDTGRRTARETVSFTAGQCVSYQENFTAGDDGEGAYVCQLIIATAEKLELTPSEPAGAFVAPAAREHAAPVLATTVASGPLAENVSVLAKATNLPANPMQPARMELWMGYLERRGVQFHIGTPEAELKLFDNQAEGMYSAGGGTKTIYLYDPPGTATFFEEAFHALQHLRKHPAIKVLESGQEVDAWEYDAKQALLKHSEKLGLSYEEYVETENQLQQVIDNEYGNYNF</sequence>
<comment type="caution">
    <text evidence="1">The sequence shown here is derived from an EMBL/GenBank/DDBJ whole genome shotgun (WGS) entry which is preliminary data.</text>
</comment>